<proteinExistence type="predicted"/>
<accession>A0A7Z0UCS1</accession>
<gene>
    <name evidence="2" type="ORF">HX900_15610</name>
    <name evidence="1" type="ORF">HX902_22320</name>
</gene>
<dbReference type="EMBL" id="JACGBJ010000013">
    <property type="protein sequence ID" value="MBA5804369.1"/>
    <property type="molecule type" value="Genomic_DNA"/>
</dbReference>
<protein>
    <recommendedName>
        <fullName evidence="5">DUF2946 domain-containing protein</fullName>
    </recommendedName>
</protein>
<reference evidence="3 4" key="1">
    <citation type="submission" date="2020-07" db="EMBL/GenBank/DDBJ databases">
        <authorList>
            <person name="Sun Q."/>
        </authorList>
    </citation>
    <scope>NUCLEOTIDE SEQUENCE [LARGE SCALE GENOMIC DNA]</scope>
    <source>
        <strain evidence="2 3">WYCCWR 11290</strain>
        <strain evidence="1 4">WYCCWR 11317</strain>
    </source>
</reference>
<dbReference type="Proteomes" id="UP000539787">
    <property type="component" value="Unassembled WGS sequence"/>
</dbReference>
<evidence type="ECO:0000313" key="4">
    <source>
        <dbReference type="Proteomes" id="UP000539787"/>
    </source>
</evidence>
<organism evidence="2 3">
    <name type="scientific">Rhizobium changzhiense</name>
    <dbReference type="NCBI Taxonomy" id="2692317"/>
    <lineage>
        <taxon>Bacteria</taxon>
        <taxon>Pseudomonadati</taxon>
        <taxon>Pseudomonadota</taxon>
        <taxon>Alphaproteobacteria</taxon>
        <taxon>Hyphomicrobiales</taxon>
        <taxon>Rhizobiaceae</taxon>
        <taxon>Rhizobium/Agrobacterium group</taxon>
        <taxon>Rhizobium</taxon>
    </lineage>
</organism>
<evidence type="ECO:0000313" key="1">
    <source>
        <dbReference type="EMBL" id="MBA5804369.1"/>
    </source>
</evidence>
<keyword evidence="4" id="KW-1185">Reference proteome</keyword>
<dbReference type="EMBL" id="JACCPJ010000002">
    <property type="protein sequence ID" value="NZD62535.1"/>
    <property type="molecule type" value="Genomic_DNA"/>
</dbReference>
<evidence type="ECO:0000313" key="3">
    <source>
        <dbReference type="Proteomes" id="UP000532162"/>
    </source>
</evidence>
<dbReference type="Proteomes" id="UP000532162">
    <property type="component" value="Unassembled WGS sequence"/>
</dbReference>
<sequence>MKGALVIHRLLLFVAMLAIVIGPMSIGLAGSAMASSGAATMEGMASAMPGMQMAKDMPCCPDEQPVKPDCDKGCPLALVCTTSISAHAPESHGWSFAIEWQSHRYDLLPTSQLMSALVEPPARPPKA</sequence>
<dbReference type="RefSeq" id="WP_171602549.1">
    <property type="nucleotide sequence ID" value="NZ_JABFCQ010000002.1"/>
</dbReference>
<dbReference type="AlphaFoldDB" id="A0A7Z0UCS1"/>
<comment type="caution">
    <text evidence="2">The sequence shown here is derived from an EMBL/GenBank/DDBJ whole genome shotgun (WGS) entry which is preliminary data.</text>
</comment>
<evidence type="ECO:0000313" key="2">
    <source>
        <dbReference type="EMBL" id="NZD62535.1"/>
    </source>
</evidence>
<evidence type="ECO:0008006" key="5">
    <source>
        <dbReference type="Google" id="ProtNLM"/>
    </source>
</evidence>
<name>A0A7Z0UCS1_9HYPH</name>